<proteinExistence type="predicted"/>
<sequence length="529" mass="58224">MRRLPDSTAPAIAEQAGRPRGVFSRIRVPSGAVVASYPVPKTTKSGRRGSRGESITASAQVLTQKKIDRKTRRVPAQRWQAEAWQLRRETPELRFMGDRQARACSQVRLFIGRRDKLDEETTPVEDGPAADLATMLFGNEPMVEQALKRYGQHLIFNGESLILFTEKDGRIDWAPHASSEITGDSPNFKLNDGITTSNIDPATQMLVRSWTPDPERSAMPDAPVVAVMPVARELIGLTKYVSAQVDSRLAGAGLLLLPQGIESLMTNPEDRDSDYSFADELTDYMVVPIRDRDSAASVVPFMAMVPAEFVDKVKHLTFDSPLDPHMHERRQEAIRRIALGMDSDPSVLLGMADSNHWSAWAVDENEVKLGVAPILSTACHALTQVVQPLLEQMGVADADQHVVWFDTAPLDMRPDRSKDAKDLHERGAVSSETVRRETGFTDRDMPSADEHRRFLAEKLVLANPAFAPALAELINLGDIDWTKATPTDEAAPPGAAPPGPGEDDDPIDQTRAIPETRDDSPPAEEGLDQ</sequence>
<dbReference type="KEGG" id="vg:65121514"/>
<keyword evidence="3" id="KW-1185">Reference proteome</keyword>
<dbReference type="Proteomes" id="UP000319459">
    <property type="component" value="Segment"/>
</dbReference>
<name>A0A514CXA0_9CAUD</name>
<feature type="compositionally biased region" description="Low complexity" evidence="1">
    <location>
        <begin position="484"/>
        <end position="493"/>
    </location>
</feature>
<accession>A0A514CXA0</accession>
<feature type="region of interest" description="Disordered" evidence="1">
    <location>
        <begin position="483"/>
        <end position="529"/>
    </location>
</feature>
<dbReference type="RefSeq" id="YP_010103616.1">
    <property type="nucleotide sequence ID" value="NC_055810.1"/>
</dbReference>
<dbReference type="GeneID" id="65121514"/>
<organism evidence="2 3">
    <name type="scientific">Gordonia phage Nubi</name>
    <dbReference type="NCBI Taxonomy" id="2588492"/>
    <lineage>
        <taxon>Viruses</taxon>
        <taxon>Duplodnaviria</taxon>
        <taxon>Heunggongvirae</taxon>
        <taxon>Uroviricota</taxon>
        <taxon>Caudoviricetes</taxon>
        <taxon>Stackebrandtviridae</taxon>
        <taxon>Frickvirinae</taxon>
        <taxon>Wizardvirus</taxon>
        <taxon>Wizardvirus nubi</taxon>
    </lineage>
</organism>
<reference evidence="2 3" key="1">
    <citation type="submission" date="2019-05" db="EMBL/GenBank/DDBJ databases">
        <authorList>
            <person name="Green N.R."/>
            <person name="Abercrombie A."/>
            <person name="Adams L.A."/>
            <person name="Holloman R.L."/>
            <person name="Kumari A."/>
            <person name="Thompson L.T."/>
            <person name="Coomans R.J."/>
            <person name="Garlena R.A."/>
            <person name="Russell D.A."/>
            <person name="Pope W.H."/>
            <person name="Jacobs-Sera D."/>
            <person name="Hatfull G.F."/>
        </authorList>
    </citation>
    <scope>NUCLEOTIDE SEQUENCE [LARGE SCALE GENOMIC DNA]</scope>
</reference>
<protein>
    <submittedName>
        <fullName evidence="2">Portal protein</fullName>
    </submittedName>
</protein>
<evidence type="ECO:0000313" key="3">
    <source>
        <dbReference type="Proteomes" id="UP000319459"/>
    </source>
</evidence>
<evidence type="ECO:0000256" key="1">
    <source>
        <dbReference type="SAM" id="MobiDB-lite"/>
    </source>
</evidence>
<dbReference type="EMBL" id="MN010760">
    <property type="protein sequence ID" value="QDH85146.1"/>
    <property type="molecule type" value="Genomic_DNA"/>
</dbReference>
<evidence type="ECO:0000313" key="2">
    <source>
        <dbReference type="EMBL" id="QDH85146.1"/>
    </source>
</evidence>
<feature type="region of interest" description="Disordered" evidence="1">
    <location>
        <begin position="414"/>
        <end position="446"/>
    </location>
</feature>
<gene>
    <name evidence="2" type="primary">12</name>
    <name evidence="2" type="ORF">SEA_NUBI_12</name>
</gene>